<feature type="region of interest" description="Disordered" evidence="1">
    <location>
        <begin position="356"/>
        <end position="406"/>
    </location>
</feature>
<feature type="compositionally biased region" description="Polar residues" evidence="1">
    <location>
        <begin position="388"/>
        <end position="406"/>
    </location>
</feature>
<feature type="compositionally biased region" description="Low complexity" evidence="1">
    <location>
        <begin position="52"/>
        <end position="78"/>
    </location>
</feature>
<feature type="region of interest" description="Disordered" evidence="1">
    <location>
        <begin position="985"/>
        <end position="1009"/>
    </location>
</feature>
<sequence length="1130" mass="121258">MWYRSVLTLATGLVIVSSLISANPVTLTTQDKSNDDDSERGRNHSDTSTVQSSLSNRHSGSSSNIITTTSSSISTAETSDGRTNDDLLSLHDLLWHTGDYPTPEIEASPYTVGADDAYSSTSIMENTIGPEGSSTGILYFDFEGTRPESMQGESTTEAGGSDTISDSPDDGDATEQITLSKLDTTRMDASEESQPMATQSTVDSEETKNSEATGTMSESFQSTASSTSSQRSTGSVVSSSQGPSSASITPSSSPNLRDQSTVLTSETTETASAKPVSEWNIQENSSAGASLAFTSITKLPEIRNYSTSDSITSELTSANSTSLLADPSGQNTYGATQKSMTNSSFNISGSDITADTVQSKEPVTAPTNVLKNSTNQTSSTAFPPYSAPPTNENKTTALPTNSSEENIVTKSATSTYQPLTSVDSTTELLPPDLGNVTLETVVSPTKMSEVANSTTPPFTSGPLRNVTGIDEMITSTATTSYASQIITTDKITSWTTEGQTNQLVNVTLARTSTDAPLNITKAVTSAEVIPNVTRDMPINSTTHFATTVATIIANETSEIALSSNATTTTTTTTAAAATAAATAATTSVTTRTPMSEGSVNLTTLGMSGNETTTTEEHIHSTQNTHSPPTATATTTDSPSISTATTSTTDSPLTTTTTKTTTTRPIDLTTGWTTAATWTFYTSGYTTGMTTMPIFTESEIRRISADRKMSRLFYISTPGRSRDDLRARPLFETCTSLPNQLMPNSPDIPTVVINPNDFSKSYACGLCLSIGVPWGFGIHGAVVSSRCGAYRRDSDPSAKFAFKRKLVLNKSYYNNVVALVGVFPQVSFYAGRMLPRKETVRVAGMLDFFEKGDLLMSTRGPLGSTTENVTFEAVACPVQGSNVVYSFTKSRRNMLQMQVHNSRYPVTRMQIRQNENVEWEKMIHSTEATFIYMGAKLNLPFFVRIYSYNGFFLVDRFDIMLNDIPYQSGHQFPVAPDHAQFVQESADETNEPGTVKPGETSPIINPDTQQFIGIGKDGSDEEGEEWEDENDNGGIFLNPLLPDRVDHLRNGSGLPNSWLRGGRPGLSLLFGDQSTTEGTVSKSNLTNYDAVGATNTTNSTLFTFSRSREQRADSVFTVVVQLLLCLCLWLS</sequence>
<feature type="compositionally biased region" description="Polar residues" evidence="1">
    <location>
        <begin position="192"/>
        <end position="202"/>
    </location>
</feature>
<evidence type="ECO:0000313" key="3">
    <source>
        <dbReference type="EMBL" id="GFN93594.1"/>
    </source>
</evidence>
<feature type="compositionally biased region" description="Basic and acidic residues" evidence="1">
    <location>
        <begin position="32"/>
        <end position="45"/>
    </location>
</feature>
<dbReference type="Gene3D" id="2.60.40.760">
    <property type="entry name" value="Expansin, cellulose-binding-like domain"/>
    <property type="match status" value="1"/>
</dbReference>
<feature type="compositionally biased region" description="Polar residues" evidence="1">
    <location>
        <begin position="254"/>
        <end position="271"/>
    </location>
</feature>
<feature type="compositionally biased region" description="Low complexity" evidence="1">
    <location>
        <begin position="624"/>
        <end position="659"/>
    </location>
</feature>
<keyword evidence="2" id="KW-0732">Signal</keyword>
<dbReference type="Proteomes" id="UP000735302">
    <property type="component" value="Unassembled WGS sequence"/>
</dbReference>
<evidence type="ECO:0000256" key="2">
    <source>
        <dbReference type="SAM" id="SignalP"/>
    </source>
</evidence>
<feature type="region of interest" description="Disordered" evidence="1">
    <location>
        <begin position="321"/>
        <end position="341"/>
    </location>
</feature>
<evidence type="ECO:0000313" key="4">
    <source>
        <dbReference type="Proteomes" id="UP000735302"/>
    </source>
</evidence>
<evidence type="ECO:0000256" key="1">
    <source>
        <dbReference type="SAM" id="MobiDB-lite"/>
    </source>
</evidence>
<feature type="region of interest" description="Disordered" evidence="1">
    <location>
        <begin position="607"/>
        <end position="659"/>
    </location>
</feature>
<accession>A0AAV3ZGC6</accession>
<proteinExistence type="predicted"/>
<feature type="compositionally biased region" description="Low complexity" evidence="1">
    <location>
        <begin position="217"/>
        <end position="253"/>
    </location>
</feature>
<dbReference type="EMBL" id="BLXT01002362">
    <property type="protein sequence ID" value="GFN93594.1"/>
    <property type="molecule type" value="Genomic_DNA"/>
</dbReference>
<feature type="chain" id="PRO_5043819899" evidence="2">
    <location>
        <begin position="23"/>
        <end position="1130"/>
    </location>
</feature>
<reference evidence="3 4" key="1">
    <citation type="journal article" date="2021" name="Elife">
        <title>Chloroplast acquisition without the gene transfer in kleptoplastic sea slugs, Plakobranchus ocellatus.</title>
        <authorList>
            <person name="Maeda T."/>
            <person name="Takahashi S."/>
            <person name="Yoshida T."/>
            <person name="Shimamura S."/>
            <person name="Takaki Y."/>
            <person name="Nagai Y."/>
            <person name="Toyoda A."/>
            <person name="Suzuki Y."/>
            <person name="Arimoto A."/>
            <person name="Ishii H."/>
            <person name="Satoh N."/>
            <person name="Nishiyama T."/>
            <person name="Hasebe M."/>
            <person name="Maruyama T."/>
            <person name="Minagawa J."/>
            <person name="Obokata J."/>
            <person name="Shigenobu S."/>
        </authorList>
    </citation>
    <scope>NUCLEOTIDE SEQUENCE [LARGE SCALE GENOMIC DNA]</scope>
</reference>
<feature type="region of interest" description="Disordered" evidence="1">
    <location>
        <begin position="27"/>
        <end position="81"/>
    </location>
</feature>
<name>A0AAV3ZGC6_9GAST</name>
<feature type="signal peptide" evidence="2">
    <location>
        <begin position="1"/>
        <end position="22"/>
    </location>
</feature>
<dbReference type="AlphaFoldDB" id="A0AAV3ZGC6"/>
<organism evidence="3 4">
    <name type="scientific">Plakobranchus ocellatus</name>
    <dbReference type="NCBI Taxonomy" id="259542"/>
    <lineage>
        <taxon>Eukaryota</taxon>
        <taxon>Metazoa</taxon>
        <taxon>Spiralia</taxon>
        <taxon>Lophotrochozoa</taxon>
        <taxon>Mollusca</taxon>
        <taxon>Gastropoda</taxon>
        <taxon>Heterobranchia</taxon>
        <taxon>Euthyneura</taxon>
        <taxon>Panpulmonata</taxon>
        <taxon>Sacoglossa</taxon>
        <taxon>Placobranchoidea</taxon>
        <taxon>Plakobranchidae</taxon>
        <taxon>Plakobranchus</taxon>
    </lineage>
</organism>
<gene>
    <name evidence="3" type="ORF">PoB_002010000</name>
</gene>
<feature type="compositionally biased region" description="Polar residues" evidence="1">
    <location>
        <begin position="356"/>
        <end position="381"/>
    </location>
</feature>
<feature type="compositionally biased region" description="Polar residues" evidence="1">
    <location>
        <begin position="151"/>
        <end position="166"/>
    </location>
</feature>
<keyword evidence="4" id="KW-1185">Reference proteome</keyword>
<feature type="region of interest" description="Disordered" evidence="1">
    <location>
        <begin position="146"/>
        <end position="276"/>
    </location>
</feature>
<dbReference type="InterPro" id="IPR036749">
    <property type="entry name" value="Expansin_CBD_sf"/>
</dbReference>
<protein>
    <submittedName>
        <fullName evidence="3">Uncharacterized protein</fullName>
    </submittedName>
</protein>
<comment type="caution">
    <text evidence="3">The sequence shown here is derived from an EMBL/GenBank/DDBJ whole genome shotgun (WGS) entry which is preliminary data.</text>
</comment>